<dbReference type="AlphaFoldDB" id="A0A1S1LFL4"/>
<gene>
    <name evidence="2" type="ORF">BKG82_28340</name>
</gene>
<reference evidence="2 3" key="1">
    <citation type="submission" date="2016-10" db="EMBL/GenBank/DDBJ databases">
        <title>Evaluation of Human, Veterinary and Environmental Mycobacterium chelonae Isolates by Core Genome Phylogenomic Analysis, Targeted Gene Comparison, and Anti-microbial Susceptibility Patterns: A Tale of Mistaken Identities.</title>
        <authorList>
            <person name="Fogelson S.B."/>
            <person name="Camus A.C."/>
            <person name="Lorenz W."/>
            <person name="Vasireddy R."/>
            <person name="Vasireddy S."/>
            <person name="Smith T."/>
            <person name="Brown-Elliott B.A."/>
            <person name="Wallace R.J.Jr."/>
            <person name="Hasan N.A."/>
            <person name="Reischl U."/>
            <person name="Sanchez S."/>
        </authorList>
    </citation>
    <scope>NUCLEOTIDE SEQUENCE [LARGE SCALE GENOMIC DNA]</scope>
    <source>
        <strain evidence="2 3">15515</strain>
    </source>
</reference>
<name>A0A1S1LFL4_MYCCH</name>
<accession>A0A1S1LFL4</accession>
<organism evidence="2 3">
    <name type="scientific">Mycobacteroides chelonae</name>
    <name type="common">Mycobacterium chelonae</name>
    <dbReference type="NCBI Taxonomy" id="1774"/>
    <lineage>
        <taxon>Bacteria</taxon>
        <taxon>Bacillati</taxon>
        <taxon>Actinomycetota</taxon>
        <taxon>Actinomycetes</taxon>
        <taxon>Mycobacteriales</taxon>
        <taxon>Mycobacteriaceae</taxon>
        <taxon>Mycobacteroides</taxon>
    </lineage>
</organism>
<feature type="compositionally biased region" description="Polar residues" evidence="1">
    <location>
        <begin position="213"/>
        <end position="231"/>
    </location>
</feature>
<proteinExistence type="predicted"/>
<dbReference type="EMBL" id="MLIQ01000049">
    <property type="protein sequence ID" value="OHU46094.1"/>
    <property type="molecule type" value="Genomic_DNA"/>
</dbReference>
<evidence type="ECO:0000313" key="3">
    <source>
        <dbReference type="Proteomes" id="UP000180043"/>
    </source>
</evidence>
<dbReference type="Proteomes" id="UP000180043">
    <property type="component" value="Unassembled WGS sequence"/>
</dbReference>
<evidence type="ECO:0000256" key="1">
    <source>
        <dbReference type="SAM" id="MobiDB-lite"/>
    </source>
</evidence>
<comment type="caution">
    <text evidence="2">The sequence shown here is derived from an EMBL/GenBank/DDBJ whole genome shotgun (WGS) entry which is preliminary data.</text>
</comment>
<protein>
    <submittedName>
        <fullName evidence="2">Uncharacterized protein</fullName>
    </submittedName>
</protein>
<evidence type="ECO:0000313" key="2">
    <source>
        <dbReference type="EMBL" id="OHU46094.1"/>
    </source>
</evidence>
<sequence>MKHFLLEYHRPSRQLRSLIAYTDGDAAMRKRFALEQSTDSDTEVVVLTAQTLDTIQRTHSRYFGNVRTELQSGDRETLLGTLSWKPSDPLTVVIAAADVAGLAEKLTRAEWWRVDDLVSANGIRVDAWAEKLWNPDPIWDGTGPDDGTAWVRLHFTGYTLTCDLRRDIARDVAVGLTGASPVSVPVMFNCEPDDEDDLSEPVAVYFEAEASTTASMTDAAEHTSQPAATTETEAEQS</sequence>
<feature type="region of interest" description="Disordered" evidence="1">
    <location>
        <begin position="213"/>
        <end position="237"/>
    </location>
</feature>